<evidence type="ECO:0000313" key="6">
    <source>
        <dbReference type="Proteomes" id="UP000824013"/>
    </source>
</evidence>
<dbReference type="InterPro" id="IPR036388">
    <property type="entry name" value="WH-like_DNA-bd_sf"/>
</dbReference>
<organism evidence="5 6">
    <name type="scientific">Candidatus Companilactobacillus pullicola</name>
    <dbReference type="NCBI Taxonomy" id="2838523"/>
    <lineage>
        <taxon>Bacteria</taxon>
        <taxon>Bacillati</taxon>
        <taxon>Bacillota</taxon>
        <taxon>Bacilli</taxon>
        <taxon>Lactobacillales</taxon>
        <taxon>Lactobacillaceae</taxon>
        <taxon>Companilactobacillus</taxon>
    </lineage>
</organism>
<gene>
    <name evidence="5" type="ORF">H9820_06080</name>
</gene>
<dbReference type="GO" id="GO:0003700">
    <property type="term" value="F:DNA-binding transcription factor activity"/>
    <property type="evidence" value="ECO:0007669"/>
    <property type="project" value="InterPro"/>
</dbReference>
<reference evidence="5" key="2">
    <citation type="submission" date="2021-04" db="EMBL/GenBank/DDBJ databases">
        <authorList>
            <person name="Gilroy R."/>
        </authorList>
    </citation>
    <scope>NUCLEOTIDE SEQUENCE</scope>
    <source>
        <strain evidence="5">3204</strain>
    </source>
</reference>
<reference evidence="5" key="1">
    <citation type="journal article" date="2021" name="PeerJ">
        <title>Extensive microbial diversity within the chicken gut microbiome revealed by metagenomics and culture.</title>
        <authorList>
            <person name="Gilroy R."/>
            <person name="Ravi A."/>
            <person name="Getino M."/>
            <person name="Pursley I."/>
            <person name="Horton D.L."/>
            <person name="Alikhan N.F."/>
            <person name="Baker D."/>
            <person name="Gharbi K."/>
            <person name="Hall N."/>
            <person name="Watson M."/>
            <person name="Adriaenssens E.M."/>
            <person name="Foster-Nyarko E."/>
            <person name="Jarju S."/>
            <person name="Secka A."/>
            <person name="Antonio M."/>
            <person name="Oren A."/>
            <person name="Chaudhuri R.R."/>
            <person name="La Ragione R."/>
            <person name="Hildebrand F."/>
            <person name="Pallen M.J."/>
        </authorList>
    </citation>
    <scope>NUCLEOTIDE SEQUENCE</scope>
    <source>
        <strain evidence="5">3204</strain>
    </source>
</reference>
<sequence length="295" mass="33864">MIDSYLWEELAVFSRTGTLTKTAEELNVTQPSVTRSMQKLEDDIGVKLFDRKANRIKLTPTGEMAAKEAEKLIDASETSVNRIKNFDRSQHFTILGSTSPGPIIMLNELKKNIGQQVQITGDIIPDKLVEPFLINNEADIILSDQEILSDKVESQYIGEERLQVNLDKFTFLANQKTVTFEQLKDMSFIVMNNIGLWKNIIQNYIPDAQFMYQEDRNSFTEITKHSSFPFFTTNLSQTNPFFKESLDENDDRIAIPISDESARVINYATYLTSQKSRLSPMIDKIRQQWPNNMAK</sequence>
<comment type="similarity">
    <text evidence="1">Belongs to the LysR transcriptional regulatory family.</text>
</comment>
<accession>A0A9D1ZLN5</accession>
<evidence type="ECO:0000256" key="2">
    <source>
        <dbReference type="ARBA" id="ARBA00023015"/>
    </source>
</evidence>
<dbReference type="PROSITE" id="PS50931">
    <property type="entry name" value="HTH_LYSR"/>
    <property type="match status" value="1"/>
</dbReference>
<evidence type="ECO:0000259" key="4">
    <source>
        <dbReference type="PROSITE" id="PS50931"/>
    </source>
</evidence>
<protein>
    <submittedName>
        <fullName evidence="5">LysR family transcriptional regulator</fullName>
    </submittedName>
</protein>
<keyword evidence="3" id="KW-0804">Transcription</keyword>
<proteinExistence type="inferred from homology"/>
<dbReference type="PRINTS" id="PR00039">
    <property type="entry name" value="HTHLYSR"/>
</dbReference>
<dbReference type="Gene3D" id="1.10.10.10">
    <property type="entry name" value="Winged helix-like DNA-binding domain superfamily/Winged helix DNA-binding domain"/>
    <property type="match status" value="1"/>
</dbReference>
<evidence type="ECO:0000256" key="3">
    <source>
        <dbReference type="ARBA" id="ARBA00023163"/>
    </source>
</evidence>
<dbReference type="EMBL" id="DXCM01000035">
    <property type="protein sequence ID" value="HIY92497.1"/>
    <property type="molecule type" value="Genomic_DNA"/>
</dbReference>
<keyword evidence="2" id="KW-0805">Transcription regulation</keyword>
<dbReference type="Proteomes" id="UP000824013">
    <property type="component" value="Unassembled WGS sequence"/>
</dbReference>
<dbReference type="InterPro" id="IPR000847">
    <property type="entry name" value="LysR_HTH_N"/>
</dbReference>
<dbReference type="InterPro" id="IPR036390">
    <property type="entry name" value="WH_DNA-bd_sf"/>
</dbReference>
<dbReference type="AlphaFoldDB" id="A0A9D1ZLN5"/>
<dbReference type="PANTHER" id="PTHR30126">
    <property type="entry name" value="HTH-TYPE TRANSCRIPTIONAL REGULATOR"/>
    <property type="match status" value="1"/>
</dbReference>
<comment type="caution">
    <text evidence="5">The sequence shown here is derived from an EMBL/GenBank/DDBJ whole genome shotgun (WGS) entry which is preliminary data.</text>
</comment>
<evidence type="ECO:0000256" key="1">
    <source>
        <dbReference type="ARBA" id="ARBA00009437"/>
    </source>
</evidence>
<evidence type="ECO:0000313" key="5">
    <source>
        <dbReference type="EMBL" id="HIY92497.1"/>
    </source>
</evidence>
<feature type="domain" description="HTH lysR-type" evidence="4">
    <location>
        <begin position="2"/>
        <end position="59"/>
    </location>
</feature>
<dbReference type="Pfam" id="PF00126">
    <property type="entry name" value="HTH_1"/>
    <property type="match status" value="1"/>
</dbReference>
<dbReference type="SUPFAM" id="SSF46785">
    <property type="entry name" value="Winged helix' DNA-binding domain"/>
    <property type="match status" value="1"/>
</dbReference>
<name>A0A9D1ZLN5_9LACO</name>